<evidence type="ECO:0000256" key="5">
    <source>
        <dbReference type="SAM" id="Phobius"/>
    </source>
</evidence>
<comment type="caution">
    <text evidence="7">The sequence shown here is derived from an EMBL/GenBank/DDBJ whole genome shotgun (WGS) entry which is preliminary data.</text>
</comment>
<evidence type="ECO:0000313" key="7">
    <source>
        <dbReference type="EMBL" id="ORX13865.1"/>
    </source>
</evidence>
<name>A0A1X2F626_9MYCO</name>
<dbReference type="InterPro" id="IPR036736">
    <property type="entry name" value="ACP-like_sf"/>
</dbReference>
<dbReference type="Pfam" id="PF00975">
    <property type="entry name" value="Thioesterase"/>
    <property type="match status" value="1"/>
</dbReference>
<accession>A0A1X2F626</accession>
<dbReference type="SMART" id="SM00824">
    <property type="entry name" value="PKS_TE"/>
    <property type="match status" value="1"/>
</dbReference>
<evidence type="ECO:0000313" key="8">
    <source>
        <dbReference type="Proteomes" id="UP000193964"/>
    </source>
</evidence>
<dbReference type="InterPro" id="IPR001031">
    <property type="entry name" value="Thioesterase"/>
</dbReference>
<feature type="region of interest" description="Disordered" evidence="4">
    <location>
        <begin position="179"/>
        <end position="205"/>
    </location>
</feature>
<dbReference type="EMBL" id="LQQA01000017">
    <property type="protein sequence ID" value="ORX13865.1"/>
    <property type="molecule type" value="Genomic_DNA"/>
</dbReference>
<dbReference type="GO" id="GO:0005737">
    <property type="term" value="C:cytoplasm"/>
    <property type="evidence" value="ECO:0007669"/>
    <property type="project" value="TreeGrafter"/>
</dbReference>
<dbReference type="InterPro" id="IPR042099">
    <property type="entry name" value="ANL_N_sf"/>
</dbReference>
<feature type="transmembrane region" description="Helical" evidence="5">
    <location>
        <begin position="20"/>
        <end position="42"/>
    </location>
</feature>
<dbReference type="Gene3D" id="3.40.50.12780">
    <property type="entry name" value="N-terminal domain of ligase-like"/>
    <property type="match status" value="1"/>
</dbReference>
<keyword evidence="3" id="KW-0597">Phosphoprotein</keyword>
<dbReference type="RefSeq" id="WP_085145645.1">
    <property type="nucleotide sequence ID" value="NZ_JACKUA010000012.1"/>
</dbReference>
<gene>
    <name evidence="7" type="ORF">AWC31_29245</name>
</gene>
<dbReference type="Gene3D" id="3.40.50.1820">
    <property type="entry name" value="alpha/beta hydrolase"/>
    <property type="match status" value="1"/>
</dbReference>
<keyword evidence="2" id="KW-0596">Phosphopantetheine</keyword>
<dbReference type="Gene3D" id="3.30.300.30">
    <property type="match status" value="1"/>
</dbReference>
<sequence length="891" mass="95608">MSRLRHPGDANSQISGGAPWIKALAVITTAIVFLTVVCAGMARRLSAARARAVRGGSPTDSSVPVRVPAERPIEHRSVPAHFEATACSRPDRIALRTTTHTVTYGQLLAAVQAQTVATPVGTRPRAALVTADLAAPTVSKILGMFASKIAVVAVDRATPDNRVEKITAILAEHGYEVSTADEPFDSPGDPASTVSAEPEESPGLDDITSIQFTSGSTGTPKAVLHTNGIWLADAQLLNDRFGLADGRKVALCMPISFAGGLNVLIGCLVGGAEIVGIDPREHSAADAFDRIRESGAEVITCTPSFVDALHTAARGATLPDVRRVVTTGEPTHVRHIKLARELTPNAVFTNWAGSTETLAIASYDIVPNAPLPRGVVPVGIPAPHKRIDIDDNGAVSISSRYLGPGYLDAVATAATFAHHPDGVTTYVGGDVGRWDGQDNLVLSGRAGSTVKIRGYLVEPSEIEATLSSYDDIREVVVVSESTESPTLTAYVTPSATTRTPAVADLRTRLHRDLPPWMVPANIVILPALPRGDRGKVDRAALPKPVRAPHDPPRGEREAAVARLWAEVLGVDEISRTDSFYALGGDSLSVIRMLEILKKTQGIWLKPADLAMAPTLAAFAGQLADGHTVRTPQDRRPLNPTTVPLRPISGNTVGPTFFCFTGAGALSLCFLPLAERVSAETAVYAFEPSGLNRGTFPDWSIRRATRRHLADLRRIQPHGPYTLVGHSLGAHIALEAARQLEAEGEEVELVAMLDPWLSPRVARDARKDLPGATVTLQTDDANTFDTWWARQKQIPLAGLLFGGHRRRTLATEEVGMITGYRHRPAPWSGRSLLILSHLNRDDPRLWQRILTGDTDFRVVECDHHSIVREPHIGAVVDAITAARAEIRRPVSR</sequence>
<dbReference type="InterPro" id="IPR020845">
    <property type="entry name" value="AMP-binding_CS"/>
</dbReference>
<dbReference type="SMART" id="SM00823">
    <property type="entry name" value="PKS_PP"/>
    <property type="match status" value="1"/>
</dbReference>
<evidence type="ECO:0000256" key="4">
    <source>
        <dbReference type="SAM" id="MobiDB-lite"/>
    </source>
</evidence>
<evidence type="ECO:0000259" key="6">
    <source>
        <dbReference type="PROSITE" id="PS50075"/>
    </source>
</evidence>
<dbReference type="PROSITE" id="PS00455">
    <property type="entry name" value="AMP_BINDING"/>
    <property type="match status" value="1"/>
</dbReference>
<dbReference type="AlphaFoldDB" id="A0A1X2F626"/>
<evidence type="ECO:0000256" key="2">
    <source>
        <dbReference type="ARBA" id="ARBA00022450"/>
    </source>
</evidence>
<dbReference type="SUPFAM" id="SSF53474">
    <property type="entry name" value="alpha/beta-Hydrolases"/>
    <property type="match status" value="1"/>
</dbReference>
<dbReference type="InterPro" id="IPR000873">
    <property type="entry name" value="AMP-dep_synth/lig_dom"/>
</dbReference>
<dbReference type="PANTHER" id="PTHR45527">
    <property type="entry name" value="NONRIBOSOMAL PEPTIDE SYNTHETASE"/>
    <property type="match status" value="1"/>
</dbReference>
<dbReference type="InterPro" id="IPR020806">
    <property type="entry name" value="PKS_PP-bd"/>
</dbReference>
<dbReference type="InterPro" id="IPR009081">
    <property type="entry name" value="PP-bd_ACP"/>
</dbReference>
<feature type="transmembrane region" description="Helical" evidence="5">
    <location>
        <begin position="249"/>
        <end position="272"/>
    </location>
</feature>
<dbReference type="InterPro" id="IPR006162">
    <property type="entry name" value="Ppantetheine_attach_site"/>
</dbReference>
<dbReference type="InterPro" id="IPR020802">
    <property type="entry name" value="TesA-like"/>
</dbReference>
<evidence type="ECO:0000256" key="3">
    <source>
        <dbReference type="ARBA" id="ARBA00022553"/>
    </source>
</evidence>
<dbReference type="Pfam" id="PF13193">
    <property type="entry name" value="AMP-binding_C"/>
    <property type="match status" value="1"/>
</dbReference>
<evidence type="ECO:0000256" key="1">
    <source>
        <dbReference type="ARBA" id="ARBA00001957"/>
    </source>
</evidence>
<dbReference type="InterPro" id="IPR029058">
    <property type="entry name" value="AB_hydrolase_fold"/>
</dbReference>
<protein>
    <recommendedName>
        <fullName evidence="6">Carrier domain-containing protein</fullName>
    </recommendedName>
</protein>
<reference evidence="7 8" key="1">
    <citation type="submission" date="2016-01" db="EMBL/GenBank/DDBJ databases">
        <title>The new phylogeny of the genus Mycobacterium.</title>
        <authorList>
            <person name="Tarcisio F."/>
            <person name="Conor M."/>
            <person name="Antonella G."/>
            <person name="Elisabetta G."/>
            <person name="Giulia F.S."/>
            <person name="Sara T."/>
            <person name="Anna F."/>
            <person name="Clotilde B."/>
            <person name="Roberto B."/>
            <person name="Veronica D.S."/>
            <person name="Fabio R."/>
            <person name="Monica P."/>
            <person name="Olivier J."/>
            <person name="Enrico T."/>
            <person name="Nicola S."/>
        </authorList>
    </citation>
    <scope>NUCLEOTIDE SEQUENCE [LARGE SCALE GENOMIC DNA]</scope>
    <source>
        <strain evidence="7 8">ATCC 700010</strain>
    </source>
</reference>
<dbReference type="Pfam" id="PF00501">
    <property type="entry name" value="AMP-binding"/>
    <property type="match status" value="1"/>
</dbReference>
<dbReference type="SUPFAM" id="SSF56801">
    <property type="entry name" value="Acetyl-CoA synthetase-like"/>
    <property type="match status" value="1"/>
</dbReference>
<dbReference type="PANTHER" id="PTHR45527:SF1">
    <property type="entry name" value="FATTY ACID SYNTHASE"/>
    <property type="match status" value="1"/>
</dbReference>
<dbReference type="PROSITE" id="PS00012">
    <property type="entry name" value="PHOSPHOPANTETHEINE"/>
    <property type="match status" value="1"/>
</dbReference>
<keyword evidence="5" id="KW-1133">Transmembrane helix</keyword>
<keyword evidence="5" id="KW-0812">Transmembrane</keyword>
<dbReference type="SUPFAM" id="SSF47336">
    <property type="entry name" value="ACP-like"/>
    <property type="match status" value="1"/>
</dbReference>
<dbReference type="PROSITE" id="PS50075">
    <property type="entry name" value="CARRIER"/>
    <property type="match status" value="1"/>
</dbReference>
<dbReference type="Proteomes" id="UP000193964">
    <property type="component" value="Unassembled WGS sequence"/>
</dbReference>
<keyword evidence="5" id="KW-0472">Membrane</keyword>
<dbReference type="InterPro" id="IPR045851">
    <property type="entry name" value="AMP-bd_C_sf"/>
</dbReference>
<dbReference type="GO" id="GO:0044550">
    <property type="term" value="P:secondary metabolite biosynthetic process"/>
    <property type="evidence" value="ECO:0007669"/>
    <property type="project" value="TreeGrafter"/>
</dbReference>
<organism evidence="7 8">
    <name type="scientific">Mycolicibacterium wolinskyi</name>
    <dbReference type="NCBI Taxonomy" id="59750"/>
    <lineage>
        <taxon>Bacteria</taxon>
        <taxon>Bacillati</taxon>
        <taxon>Actinomycetota</taxon>
        <taxon>Actinomycetes</taxon>
        <taxon>Mycobacteriales</taxon>
        <taxon>Mycobacteriaceae</taxon>
        <taxon>Mycolicibacterium</taxon>
    </lineage>
</organism>
<dbReference type="Gene3D" id="1.10.1200.10">
    <property type="entry name" value="ACP-like"/>
    <property type="match status" value="1"/>
</dbReference>
<dbReference type="OrthoDB" id="2472181at2"/>
<dbReference type="GO" id="GO:0043041">
    <property type="term" value="P:amino acid activation for nonribosomal peptide biosynthetic process"/>
    <property type="evidence" value="ECO:0007669"/>
    <property type="project" value="TreeGrafter"/>
</dbReference>
<comment type="cofactor">
    <cofactor evidence="1">
        <name>pantetheine 4'-phosphate</name>
        <dbReference type="ChEBI" id="CHEBI:47942"/>
    </cofactor>
</comment>
<dbReference type="GO" id="GO:0031177">
    <property type="term" value="F:phosphopantetheine binding"/>
    <property type="evidence" value="ECO:0007669"/>
    <property type="project" value="InterPro"/>
</dbReference>
<feature type="domain" description="Carrier" evidence="6">
    <location>
        <begin position="551"/>
        <end position="626"/>
    </location>
</feature>
<dbReference type="InterPro" id="IPR025110">
    <property type="entry name" value="AMP-bd_C"/>
</dbReference>
<proteinExistence type="predicted"/>
<dbReference type="Pfam" id="PF00550">
    <property type="entry name" value="PP-binding"/>
    <property type="match status" value="1"/>
</dbReference>